<feature type="transmembrane region" description="Helical" evidence="9">
    <location>
        <begin position="12"/>
        <end position="32"/>
    </location>
</feature>
<dbReference type="InterPro" id="IPR050790">
    <property type="entry name" value="ExbB/TolQ_transport"/>
</dbReference>
<evidence type="ECO:0000256" key="5">
    <source>
        <dbReference type="ARBA" id="ARBA00022927"/>
    </source>
</evidence>
<comment type="subcellular location">
    <subcellularLocation>
        <location evidence="1">Cell membrane</location>
        <topology evidence="1">Multi-pass membrane protein</topology>
    </subcellularLocation>
    <subcellularLocation>
        <location evidence="8">Membrane</location>
        <topology evidence="8">Multi-pass membrane protein</topology>
    </subcellularLocation>
</comment>
<dbReference type="Proteomes" id="UP000182763">
    <property type="component" value="Unassembled WGS sequence"/>
</dbReference>
<evidence type="ECO:0000313" key="17">
    <source>
        <dbReference type="Proteomes" id="UP000230646"/>
    </source>
</evidence>
<dbReference type="EMBL" id="PFTV01000134">
    <property type="protein sequence ID" value="PJB56320.1"/>
    <property type="molecule type" value="Genomic_DNA"/>
</dbReference>
<keyword evidence="4 9" id="KW-0812">Transmembrane</keyword>
<feature type="transmembrane region" description="Helical" evidence="9">
    <location>
        <begin position="147"/>
        <end position="175"/>
    </location>
</feature>
<dbReference type="Pfam" id="PF01618">
    <property type="entry name" value="MotA_ExbB"/>
    <property type="match status" value="1"/>
</dbReference>
<feature type="transmembrane region" description="Helical" evidence="9">
    <location>
        <begin position="119"/>
        <end position="141"/>
    </location>
</feature>
<evidence type="ECO:0000313" key="13">
    <source>
        <dbReference type="EMBL" id="PIY32347.1"/>
    </source>
</evidence>
<dbReference type="GO" id="GO:0017038">
    <property type="term" value="P:protein import"/>
    <property type="evidence" value="ECO:0007669"/>
    <property type="project" value="TreeGrafter"/>
</dbReference>
<comment type="similarity">
    <text evidence="8">Belongs to the exbB/tolQ family.</text>
</comment>
<dbReference type="Proteomes" id="UP000231493">
    <property type="component" value="Unassembled WGS sequence"/>
</dbReference>
<dbReference type="AlphaFoldDB" id="A0A1J5GIT6"/>
<accession>A0A2M8CB79</accession>
<reference evidence="12" key="3">
    <citation type="submission" date="2017-09" db="EMBL/GenBank/DDBJ databases">
        <title>Depth-based differentiation of microbial function through sediment-hosted aquifers and enrichment of novel symbionts in the deep terrestrial subsurface.</title>
        <authorList>
            <person name="Probst A.J."/>
            <person name="Ladd B."/>
            <person name="Jarett J.K."/>
            <person name="Geller-Mcgrath D.E."/>
            <person name="Sieber C.M.K."/>
            <person name="Emerson J.B."/>
            <person name="Anantharaman K."/>
            <person name="Thomas B.C."/>
            <person name="Malmstrom R."/>
            <person name="Stieglmeier M."/>
            <person name="Klingl A."/>
            <person name="Woyke T."/>
            <person name="Ryan C.M."/>
            <person name="Banfield J.F."/>
        </authorList>
    </citation>
    <scope>NUCLEOTIDE SEQUENCE</scope>
    <source>
        <strain evidence="12">CG_4_8_14_3_um_filter_34_18</strain>
    </source>
</reference>
<keyword evidence="2 8" id="KW-0813">Transport</keyword>
<evidence type="ECO:0000256" key="3">
    <source>
        <dbReference type="ARBA" id="ARBA00022475"/>
    </source>
</evidence>
<keyword evidence="3" id="KW-1003">Cell membrane</keyword>
<dbReference type="STRING" id="1805029.AUK42_05130"/>
<keyword evidence="5 8" id="KW-0653">Protein transport</keyword>
<accession>A0A1J5GIT6</accession>
<accession>A0A2M7PPV5</accession>
<dbReference type="EMBL" id="PFIP01000078">
    <property type="protein sequence ID" value="PIX34379.1"/>
    <property type="molecule type" value="Genomic_DNA"/>
</dbReference>
<sequence length="226" mass="25077">MFEFMIKGGFLMYPILICSLLAISIFFERMFYLKSIKTKSNKFVFRVKNFVKKGSIELAISSCRKNPTPIAKIMLTGLMKFGRRREEIKEAIEDRASQEIPLLEGNLSTLSTISNIAPLLGLLGTVFGMIQSFNVITLMGVGNPEALAGGISVALLTTAFGLSVAIPTIVAYNYLSHRVEKLIREMEISCIDLLDLLTSQEINHNEVVQNNINQGGEVEYEVSSSE</sequence>
<gene>
    <name evidence="11" type="ORF">AUK42_05130</name>
    <name evidence="14" type="ORF">CO097_05585</name>
    <name evidence="13" type="ORF">COZ07_06015</name>
    <name evidence="12" type="ORF">COZ58_04125</name>
</gene>
<dbReference type="InterPro" id="IPR002898">
    <property type="entry name" value="MotA_ExbB_proton_chnl"/>
</dbReference>
<evidence type="ECO:0000313" key="11">
    <source>
        <dbReference type="EMBL" id="OIP69506.1"/>
    </source>
</evidence>
<protein>
    <submittedName>
        <fullName evidence="12">MotA/TolQ/ExbB proton channel family protein</fullName>
    </submittedName>
</protein>
<evidence type="ECO:0000313" key="14">
    <source>
        <dbReference type="EMBL" id="PJB56320.1"/>
    </source>
</evidence>
<evidence type="ECO:0000313" key="15">
    <source>
        <dbReference type="Proteomes" id="UP000182763"/>
    </source>
</evidence>
<evidence type="ECO:0000256" key="8">
    <source>
        <dbReference type="RuleBase" id="RU004057"/>
    </source>
</evidence>
<comment type="caution">
    <text evidence="11">The sequence shown here is derived from an EMBL/GenBank/DDBJ whole genome shotgun (WGS) entry which is preliminary data.</text>
</comment>
<dbReference type="PANTHER" id="PTHR30625">
    <property type="entry name" value="PROTEIN TOLQ"/>
    <property type="match status" value="1"/>
</dbReference>
<dbReference type="Proteomes" id="UP000230646">
    <property type="component" value="Unassembled WGS sequence"/>
</dbReference>
<evidence type="ECO:0000256" key="7">
    <source>
        <dbReference type="ARBA" id="ARBA00023136"/>
    </source>
</evidence>
<evidence type="ECO:0000256" key="1">
    <source>
        <dbReference type="ARBA" id="ARBA00004651"/>
    </source>
</evidence>
<evidence type="ECO:0000256" key="6">
    <source>
        <dbReference type="ARBA" id="ARBA00022989"/>
    </source>
</evidence>
<dbReference type="EMBL" id="MNYY01000100">
    <property type="protein sequence ID" value="OIP69506.1"/>
    <property type="molecule type" value="Genomic_DNA"/>
</dbReference>
<evidence type="ECO:0000259" key="10">
    <source>
        <dbReference type="Pfam" id="PF01618"/>
    </source>
</evidence>
<keyword evidence="7 9" id="KW-0472">Membrane</keyword>
<dbReference type="EMBL" id="PFKO01000231">
    <property type="protein sequence ID" value="PIY32347.1"/>
    <property type="molecule type" value="Genomic_DNA"/>
</dbReference>
<accession>A0A2M7K8C6</accession>
<reference evidence="11 15" key="1">
    <citation type="journal article" date="2016" name="Environ. Microbiol.">
        <title>Genomic resolution of a cold subsurface aquifer community provides metabolic insights for novel microbes adapted to high CO concentrations.</title>
        <authorList>
            <person name="Probst A.J."/>
            <person name="Castelle C.J."/>
            <person name="Singh A."/>
            <person name="Brown C.T."/>
            <person name="Anantharaman K."/>
            <person name="Sharon I."/>
            <person name="Hug L.A."/>
            <person name="Burstein D."/>
            <person name="Emerson J.B."/>
            <person name="Thomas B.C."/>
            <person name="Banfield J.F."/>
        </authorList>
    </citation>
    <scope>NUCLEOTIDE SEQUENCE [LARGE SCALE GENOMIC DNA]</scope>
    <source>
        <strain evidence="11">CG2_30_33_13</strain>
    </source>
</reference>
<evidence type="ECO:0000313" key="16">
    <source>
        <dbReference type="Proteomes" id="UP000228560"/>
    </source>
</evidence>
<reference evidence="16 17" key="2">
    <citation type="submission" date="2017-09" db="EMBL/GenBank/DDBJ databases">
        <title>Depth-based differentiation of microbial function through sediment-hosted aquifers and enrichment of novel symbionts in the deep terrestrial subsurface.</title>
        <authorList>
            <person name="Probst A.J."/>
            <person name="Ladd B."/>
            <person name="Jarett J.K."/>
            <person name="Geller-Mcgrath D.E."/>
            <person name="Sieber C.M."/>
            <person name="Emerson J.B."/>
            <person name="Anantharaman K."/>
            <person name="Thomas B.C."/>
            <person name="Malmstrom R."/>
            <person name="Stieglmeier M."/>
            <person name="Klingl A."/>
            <person name="Woyke T."/>
            <person name="Ryan C.M."/>
            <person name="Banfield J.F."/>
        </authorList>
    </citation>
    <scope>NUCLEOTIDE SEQUENCE [LARGE SCALE GENOMIC DNA]</scope>
    <source>
        <strain evidence="13">CG_4_10_14_3_um_filter_34_13</strain>
        <strain evidence="14">CG_4_9_14_3_um_filter_33_16</strain>
    </source>
</reference>
<feature type="domain" description="MotA/TolQ/ExbB proton channel" evidence="10">
    <location>
        <begin position="68"/>
        <end position="187"/>
    </location>
</feature>
<evidence type="ECO:0000256" key="4">
    <source>
        <dbReference type="ARBA" id="ARBA00022692"/>
    </source>
</evidence>
<name>A0A1J5GIT6_9BACT</name>
<evidence type="ECO:0000313" key="12">
    <source>
        <dbReference type="EMBL" id="PIX34379.1"/>
    </source>
</evidence>
<evidence type="ECO:0000256" key="9">
    <source>
        <dbReference type="SAM" id="Phobius"/>
    </source>
</evidence>
<organism evidence="11 15">
    <name type="scientific">Candidatus Infernicultor aquiphilus</name>
    <dbReference type="NCBI Taxonomy" id="1805029"/>
    <lineage>
        <taxon>Bacteria</taxon>
        <taxon>Pseudomonadati</taxon>
        <taxon>Atribacterota</taxon>
        <taxon>Candidatus Phoenicimicrobiia</taxon>
        <taxon>Candidatus Pheonicimicrobiales</taxon>
        <taxon>Candidatus Phoenicimicrobiaceae</taxon>
        <taxon>Candidatus Infernicultor</taxon>
    </lineage>
</organism>
<keyword evidence="6 9" id="KW-1133">Transmembrane helix</keyword>
<dbReference type="GO" id="GO:0005886">
    <property type="term" value="C:plasma membrane"/>
    <property type="evidence" value="ECO:0007669"/>
    <property type="project" value="UniProtKB-SubCell"/>
</dbReference>
<evidence type="ECO:0000256" key="2">
    <source>
        <dbReference type="ARBA" id="ARBA00022448"/>
    </source>
</evidence>
<proteinExistence type="inferred from homology"/>
<dbReference type="Proteomes" id="UP000228560">
    <property type="component" value="Unassembled WGS sequence"/>
</dbReference>
<dbReference type="RefSeq" id="WP_406607694.1">
    <property type="nucleotide sequence ID" value="NZ_PFKO01000231.1"/>
</dbReference>
<dbReference type="PANTHER" id="PTHR30625:SF15">
    <property type="entry name" value="BIOPOLYMER TRANSPORT PROTEIN EXBB"/>
    <property type="match status" value="1"/>
</dbReference>